<dbReference type="EMBL" id="FOLM01000028">
    <property type="protein sequence ID" value="SFD75902.1"/>
    <property type="molecule type" value="Genomic_DNA"/>
</dbReference>
<dbReference type="Gene3D" id="3.30.390.10">
    <property type="entry name" value="Enolase-like, N-terminal domain"/>
    <property type="match status" value="1"/>
</dbReference>
<evidence type="ECO:0000256" key="2">
    <source>
        <dbReference type="SAM" id="MobiDB-lite"/>
    </source>
</evidence>
<dbReference type="SFLD" id="SFLDG00180">
    <property type="entry name" value="muconate_cycloisomerase"/>
    <property type="match status" value="1"/>
</dbReference>
<feature type="region of interest" description="Disordered" evidence="2">
    <location>
        <begin position="380"/>
        <end position="448"/>
    </location>
</feature>
<organism evidence="4 5">
    <name type="scientific">Streptomyces aidingensis</name>
    <dbReference type="NCBI Taxonomy" id="910347"/>
    <lineage>
        <taxon>Bacteria</taxon>
        <taxon>Bacillati</taxon>
        <taxon>Actinomycetota</taxon>
        <taxon>Actinomycetes</taxon>
        <taxon>Kitasatosporales</taxon>
        <taxon>Streptomycetaceae</taxon>
        <taxon>Streptomyces</taxon>
    </lineage>
</organism>
<feature type="domain" description="Mandelate racemase/muconate lactonizing enzyme C-terminal" evidence="3">
    <location>
        <begin position="189"/>
        <end position="286"/>
    </location>
</feature>
<dbReference type="Pfam" id="PF13378">
    <property type="entry name" value="MR_MLE_C"/>
    <property type="match status" value="1"/>
</dbReference>
<feature type="region of interest" description="Disordered" evidence="2">
    <location>
        <begin position="35"/>
        <end position="75"/>
    </location>
</feature>
<evidence type="ECO:0000256" key="1">
    <source>
        <dbReference type="ARBA" id="ARBA00022723"/>
    </source>
</evidence>
<dbReference type="PROSITE" id="PS00909">
    <property type="entry name" value="MR_MLE_2"/>
    <property type="match status" value="1"/>
</dbReference>
<sequence length="448" mass="45106">MRLTTRTTVLRLATPLRISRSVMTHRDAVCVAVFPDDAPPPGQPRTPGRGAAAAGTGSAGRSVPGGAPTAPPGTVEETAADEAVGYGEVVSSRYLGVATRQAVRLLREQAAPALARHAGPDTALEALRAGELLPAPCPPSVAAAVDAALLDLLGKLTGQPVYRLLADAAFPAVRPPAARTARTIGITGVAEAVAQARELAGRGFAVLKLKAGTADPEEDLRRVAAVRDAVPSAVQLLLDPNGAWTPSRAAALLPRFADLGVAAVEQPTAPGDPEALARLAERSPVPLIADEDAAGLADARRLAGRVQGVNIKLAKCGGVQQALRICAALAGSGTGVMLGCLTASSLSLAPAVHLADRARWADLDGHLLLAHDPWQGIGGADGTVRASERPGLGVRPASEDASAAPPPSGPSHPSASPAPSAPESGPECGPRCGPEPATAAARSGRSTA</sequence>
<dbReference type="InterPro" id="IPR013342">
    <property type="entry name" value="Mandelate_racemase_C"/>
</dbReference>
<dbReference type="InterPro" id="IPR018110">
    <property type="entry name" value="Mandel_Rmase/mucon_lact_enz_CS"/>
</dbReference>
<proteinExistence type="predicted"/>
<dbReference type="GO" id="GO:0003824">
    <property type="term" value="F:catalytic activity"/>
    <property type="evidence" value="ECO:0007669"/>
    <property type="project" value="UniProtKB-ARBA"/>
</dbReference>
<dbReference type="SUPFAM" id="SSF51604">
    <property type="entry name" value="Enolase C-terminal domain-like"/>
    <property type="match status" value="1"/>
</dbReference>
<dbReference type="PANTHER" id="PTHR48073">
    <property type="entry name" value="O-SUCCINYLBENZOATE SYNTHASE-RELATED"/>
    <property type="match status" value="1"/>
</dbReference>
<dbReference type="SMART" id="SM00922">
    <property type="entry name" value="MR_MLE"/>
    <property type="match status" value="1"/>
</dbReference>
<keyword evidence="5" id="KW-1185">Reference proteome</keyword>
<name>A0A1I1UYK2_9ACTN</name>
<dbReference type="STRING" id="910347.SAMN05421773_12817"/>
<dbReference type="Proteomes" id="UP000199207">
    <property type="component" value="Unassembled WGS sequence"/>
</dbReference>
<dbReference type="GO" id="GO:0046872">
    <property type="term" value="F:metal ion binding"/>
    <property type="evidence" value="ECO:0007669"/>
    <property type="project" value="UniProtKB-KW"/>
</dbReference>
<accession>A0A1I1UYK2</accession>
<dbReference type="PANTHER" id="PTHR48073:SF2">
    <property type="entry name" value="O-SUCCINYLBENZOATE SYNTHASE"/>
    <property type="match status" value="1"/>
</dbReference>
<evidence type="ECO:0000259" key="3">
    <source>
        <dbReference type="SMART" id="SM00922"/>
    </source>
</evidence>
<dbReference type="SFLD" id="SFLDS00001">
    <property type="entry name" value="Enolase"/>
    <property type="match status" value="1"/>
</dbReference>
<evidence type="ECO:0000313" key="4">
    <source>
        <dbReference type="EMBL" id="SFD75902.1"/>
    </source>
</evidence>
<dbReference type="InterPro" id="IPR029065">
    <property type="entry name" value="Enolase_C-like"/>
</dbReference>
<feature type="compositionally biased region" description="Low complexity" evidence="2">
    <location>
        <begin position="45"/>
        <end position="74"/>
    </location>
</feature>
<dbReference type="InterPro" id="IPR029017">
    <property type="entry name" value="Enolase-like_N"/>
</dbReference>
<gene>
    <name evidence="4" type="ORF">SAMN05421773_12817</name>
</gene>
<protein>
    <submittedName>
        <fullName evidence="4">L-alanine-DL-glutamate epimerase</fullName>
    </submittedName>
</protein>
<feature type="compositionally biased region" description="Low complexity" evidence="2">
    <location>
        <begin position="411"/>
        <end position="448"/>
    </location>
</feature>
<reference evidence="4 5" key="1">
    <citation type="submission" date="2016-10" db="EMBL/GenBank/DDBJ databases">
        <authorList>
            <person name="de Groot N.N."/>
        </authorList>
    </citation>
    <scope>NUCLEOTIDE SEQUENCE [LARGE SCALE GENOMIC DNA]</scope>
    <source>
        <strain evidence="4 5">CGMCC 4.5739</strain>
    </source>
</reference>
<keyword evidence="1" id="KW-0479">Metal-binding</keyword>
<dbReference type="SUPFAM" id="SSF54826">
    <property type="entry name" value="Enolase N-terminal domain-like"/>
    <property type="match status" value="1"/>
</dbReference>
<dbReference type="GO" id="GO:0009063">
    <property type="term" value="P:amino acid catabolic process"/>
    <property type="evidence" value="ECO:0007669"/>
    <property type="project" value="InterPro"/>
</dbReference>
<dbReference type="InterPro" id="IPR036849">
    <property type="entry name" value="Enolase-like_C_sf"/>
</dbReference>
<dbReference type="RefSeq" id="WP_245834565.1">
    <property type="nucleotide sequence ID" value="NZ_FOLM01000028.1"/>
</dbReference>
<dbReference type="AlphaFoldDB" id="A0A1I1UYK2"/>
<evidence type="ECO:0000313" key="5">
    <source>
        <dbReference type="Proteomes" id="UP000199207"/>
    </source>
</evidence>
<dbReference type="Gene3D" id="3.20.20.120">
    <property type="entry name" value="Enolase-like C-terminal domain"/>
    <property type="match status" value="1"/>
</dbReference>